<protein>
    <recommendedName>
        <fullName evidence="8">CCHC-type domain-containing protein</fullName>
    </recommendedName>
</protein>
<evidence type="ECO:0000259" key="4">
    <source>
        <dbReference type="Pfam" id="PF13976"/>
    </source>
</evidence>
<dbReference type="AlphaFoldDB" id="A0A5N6M656"/>
<dbReference type="Gene3D" id="3.30.420.10">
    <property type="entry name" value="Ribonuclease H-like superfamily/Ribonuclease H"/>
    <property type="match status" value="1"/>
</dbReference>
<dbReference type="PANTHER" id="PTHR11439:SF495">
    <property type="entry name" value="REVERSE TRANSCRIPTASE, RNA-DEPENDENT DNA POLYMERASE-RELATED"/>
    <property type="match status" value="1"/>
</dbReference>
<dbReference type="CDD" id="cd09272">
    <property type="entry name" value="RNase_HI_RT_Ty1"/>
    <property type="match status" value="1"/>
</dbReference>
<dbReference type="Pfam" id="PF07727">
    <property type="entry name" value="RVT_2"/>
    <property type="match status" value="1"/>
</dbReference>
<feature type="domain" description="Reverse transcriptase Ty1/copia-type" evidence="3">
    <location>
        <begin position="705"/>
        <end position="946"/>
    </location>
</feature>
<dbReference type="InterPro" id="IPR012337">
    <property type="entry name" value="RNaseH-like_sf"/>
</dbReference>
<dbReference type="GO" id="GO:0003676">
    <property type="term" value="F:nucleic acid binding"/>
    <property type="evidence" value="ECO:0007669"/>
    <property type="project" value="InterPro"/>
</dbReference>
<dbReference type="InterPro" id="IPR043502">
    <property type="entry name" value="DNA/RNA_pol_sf"/>
</dbReference>
<comment type="caution">
    <text evidence="6">The sequence shown here is derived from an EMBL/GenBank/DDBJ whole genome shotgun (WGS) entry which is preliminary data.</text>
</comment>
<reference evidence="6 7" key="1">
    <citation type="submission" date="2019-05" db="EMBL/GenBank/DDBJ databases">
        <title>Mikania micrantha, genome provides insights into the molecular mechanism of rapid growth.</title>
        <authorList>
            <person name="Liu B."/>
        </authorList>
    </citation>
    <scope>NUCLEOTIDE SEQUENCE [LARGE SCALE GENOMIC DNA]</scope>
    <source>
        <strain evidence="6">NLD-2019</strain>
        <tissue evidence="6">Leaf</tissue>
    </source>
</reference>
<dbReference type="InterPro" id="IPR013103">
    <property type="entry name" value="RVT_2"/>
</dbReference>
<name>A0A5N6M656_9ASTR</name>
<evidence type="ECO:0000313" key="7">
    <source>
        <dbReference type="Proteomes" id="UP000326396"/>
    </source>
</evidence>
<dbReference type="Proteomes" id="UP000326396">
    <property type="component" value="Linkage Group LG6"/>
</dbReference>
<accession>A0A5N6M656</accession>
<feature type="region of interest" description="Disordered" evidence="2">
    <location>
        <begin position="156"/>
        <end position="211"/>
    </location>
</feature>
<evidence type="ECO:0008006" key="8">
    <source>
        <dbReference type="Google" id="ProtNLM"/>
    </source>
</evidence>
<dbReference type="GO" id="GO:0004190">
    <property type="term" value="F:aspartic-type endopeptidase activity"/>
    <property type="evidence" value="ECO:0007669"/>
    <property type="project" value="UniProtKB-KW"/>
</dbReference>
<feature type="domain" description="GAG-pre-integrase" evidence="4">
    <location>
        <begin position="504"/>
        <end position="577"/>
    </location>
</feature>
<dbReference type="SUPFAM" id="SSF53098">
    <property type="entry name" value="Ribonuclease H-like"/>
    <property type="match status" value="1"/>
</dbReference>
<feature type="compositionally biased region" description="Basic and acidic residues" evidence="2">
    <location>
        <begin position="317"/>
        <end position="332"/>
    </location>
</feature>
<dbReference type="OrthoDB" id="1751476at2759"/>
<evidence type="ECO:0000313" key="6">
    <source>
        <dbReference type="EMBL" id="KAD3336079.1"/>
    </source>
</evidence>
<evidence type="ECO:0000256" key="2">
    <source>
        <dbReference type="SAM" id="MobiDB-lite"/>
    </source>
</evidence>
<feature type="compositionally biased region" description="Polar residues" evidence="2">
    <location>
        <begin position="337"/>
        <end position="346"/>
    </location>
</feature>
<dbReference type="EMBL" id="SZYD01000016">
    <property type="protein sequence ID" value="KAD3336079.1"/>
    <property type="molecule type" value="Genomic_DNA"/>
</dbReference>
<feature type="domain" description="Retrovirus-related Pol polyprotein from transposon TNT 1-94-like beta-barrel" evidence="5">
    <location>
        <begin position="396"/>
        <end position="470"/>
    </location>
</feature>
<proteinExistence type="predicted"/>
<sequence length="1189" mass="134885">MSNYLLTHKVETHYVIKKCNAKLTHKVDIPEMVLFNINFLAINGNHALSSILSKGPSMKLSLYDEFITNTKFKHIAEVDEIKQWYYNACKICNKKVIEVLGDHTIDGDEVSDNTSAEETTKEEVVVPEIKTKTVSKRKNHKSKQINTTVFVKSKQSIEHNKGTISSKENTTDSQNSKQNKCASNPSVHNRKNGNGPSKSNLKSGPKDKVSQVERQQLISCLMCGDSDHFAADCLYNPSRRSQRIRQSKSSYRHFRQSFSSSEDNQSVSEKRKSKSRKKPSEAAPASDEKRKEKHSKSSEALPRSSLHNQKTRRSPRRSSEACHKSTSDEKIKKPNPFMSTRNGNMTRTRKESEPPLTSSTSASSVLPNLHLKRFTYYDAEGKPKTTMAWDARSNLWIVDSGCSRHMTGNKTHLHNYEPFFGGSVAFGGDPVGGYITGRGSISNGRVNFENVNFVKELNYNLLSVSQVCDQKHNMLFTEHECIVLKPGFVVPNDQILLRVPRRNNMYMLDMSTATPLSNISCFVSKASLDESSLWHRRLCHVNLKNMNKLVKNNLVTGLPTKKFICVDKCIACLKGKQHKSSHHAKEINSITIVLHLLHMDLFGPTSVKSLGRKSYCLVVTDDFSRYTWVFFLSTKDETAEILKSFILRVENESDHHDSTKNGVAERRNKTLIEAARTMLSDAKLPITFWAEAMQEELLQFERQGVWKTCPLPQGKYAIGTKWVFRNKKDDKGVVIKNKARLVVQGYTQEEGIDYDEVFAPVARIEAIRIFLAFAAAKNFKVFQMDVKSAFLYGKIDEEVYVCQPPGFEDPKFPDHVCKLDKALYGLHQAPRKWYETLPSFLLSNNFKRGTIDKTLFFKKSNQHIMLVQIYVDDIIFGSTNESLCKDFESLMKSKFEMSSMGELTFFLGLQGKQTPTGIFINQSKYVKDILERFKMSDCKALGTPMSKTTSLSPDLEGEDVDQHQYRAMIGSLMYLTASRPDIIYLKGAPNLGLWYPRNEDFQFVAYTDSDYGGCNISKKSTSGRCQFLGPRIVSWQCKKQSCVSTSTAEAEYIAASSCCAQVIWIQNQMKDYGIDLFNTPIQIDNSSAISITKNPIKHSKTKHIDIRYHFIRDCAEKRLIHLVKVDTENNLADLFTKAFDEGRFRRKYLPKNILSDALILYFRSSASDVLTLYFLTIASDTSGAVLPTV</sequence>
<gene>
    <name evidence="6" type="ORF">E3N88_31598</name>
</gene>
<feature type="compositionally biased region" description="Polar residues" evidence="2">
    <location>
        <begin position="256"/>
        <end position="267"/>
    </location>
</feature>
<feature type="region of interest" description="Disordered" evidence="2">
    <location>
        <begin position="239"/>
        <end position="363"/>
    </location>
</feature>
<evidence type="ECO:0000256" key="1">
    <source>
        <dbReference type="ARBA" id="ARBA00022750"/>
    </source>
</evidence>
<dbReference type="SUPFAM" id="SSF56672">
    <property type="entry name" value="DNA/RNA polymerases"/>
    <property type="match status" value="1"/>
</dbReference>
<feature type="compositionally biased region" description="Polar residues" evidence="2">
    <location>
        <begin position="162"/>
        <end position="202"/>
    </location>
</feature>
<dbReference type="InterPro" id="IPR036397">
    <property type="entry name" value="RNaseH_sf"/>
</dbReference>
<organism evidence="6 7">
    <name type="scientific">Mikania micrantha</name>
    <name type="common">bitter vine</name>
    <dbReference type="NCBI Taxonomy" id="192012"/>
    <lineage>
        <taxon>Eukaryota</taxon>
        <taxon>Viridiplantae</taxon>
        <taxon>Streptophyta</taxon>
        <taxon>Embryophyta</taxon>
        <taxon>Tracheophyta</taxon>
        <taxon>Spermatophyta</taxon>
        <taxon>Magnoliopsida</taxon>
        <taxon>eudicotyledons</taxon>
        <taxon>Gunneridae</taxon>
        <taxon>Pentapetalae</taxon>
        <taxon>asterids</taxon>
        <taxon>campanulids</taxon>
        <taxon>Asterales</taxon>
        <taxon>Asteraceae</taxon>
        <taxon>Asteroideae</taxon>
        <taxon>Heliantheae alliance</taxon>
        <taxon>Eupatorieae</taxon>
        <taxon>Mikania</taxon>
    </lineage>
</organism>
<evidence type="ECO:0000259" key="3">
    <source>
        <dbReference type="Pfam" id="PF07727"/>
    </source>
</evidence>
<feature type="compositionally biased region" description="Basic residues" evidence="2">
    <location>
        <begin position="240"/>
        <end position="255"/>
    </location>
</feature>
<dbReference type="PANTHER" id="PTHR11439">
    <property type="entry name" value="GAG-POL-RELATED RETROTRANSPOSON"/>
    <property type="match status" value="1"/>
</dbReference>
<dbReference type="Pfam" id="PF13976">
    <property type="entry name" value="gag_pre-integrs"/>
    <property type="match status" value="1"/>
</dbReference>
<evidence type="ECO:0000259" key="5">
    <source>
        <dbReference type="Pfam" id="PF22936"/>
    </source>
</evidence>
<keyword evidence="1" id="KW-0645">Protease</keyword>
<keyword evidence="7" id="KW-1185">Reference proteome</keyword>
<keyword evidence="1" id="KW-0378">Hydrolase</keyword>
<dbReference type="InterPro" id="IPR054722">
    <property type="entry name" value="PolX-like_BBD"/>
</dbReference>
<keyword evidence="1" id="KW-0064">Aspartyl protease</keyword>
<dbReference type="InterPro" id="IPR025724">
    <property type="entry name" value="GAG-pre-integrase_dom"/>
</dbReference>
<dbReference type="Pfam" id="PF22936">
    <property type="entry name" value="Pol_BBD"/>
    <property type="match status" value="1"/>
</dbReference>